<keyword evidence="9" id="KW-1185">Reference proteome</keyword>
<dbReference type="InterPro" id="IPR012944">
    <property type="entry name" value="SusD_RagB_dom"/>
</dbReference>
<evidence type="ECO:0000256" key="5">
    <source>
        <dbReference type="ARBA" id="ARBA00023237"/>
    </source>
</evidence>
<evidence type="ECO:0000313" key="9">
    <source>
        <dbReference type="Proteomes" id="UP001501758"/>
    </source>
</evidence>
<comment type="subcellular location">
    <subcellularLocation>
        <location evidence="1">Cell outer membrane</location>
    </subcellularLocation>
</comment>
<dbReference type="EMBL" id="BAAAGE010000001">
    <property type="protein sequence ID" value="GAA0712329.1"/>
    <property type="molecule type" value="Genomic_DNA"/>
</dbReference>
<dbReference type="Proteomes" id="UP001501758">
    <property type="component" value="Unassembled WGS sequence"/>
</dbReference>
<keyword evidence="3" id="KW-0732">Signal</keyword>
<evidence type="ECO:0000256" key="2">
    <source>
        <dbReference type="ARBA" id="ARBA00006275"/>
    </source>
</evidence>
<dbReference type="Pfam" id="PF14322">
    <property type="entry name" value="SusD-like_3"/>
    <property type="match status" value="1"/>
</dbReference>
<reference evidence="9" key="1">
    <citation type="journal article" date="2019" name="Int. J. Syst. Evol. Microbiol.">
        <title>The Global Catalogue of Microorganisms (GCM) 10K type strain sequencing project: providing services to taxonomists for standard genome sequencing and annotation.</title>
        <authorList>
            <consortium name="The Broad Institute Genomics Platform"/>
            <consortium name="The Broad Institute Genome Sequencing Center for Infectious Disease"/>
            <person name="Wu L."/>
            <person name="Ma J."/>
        </authorList>
    </citation>
    <scope>NUCLEOTIDE SEQUENCE [LARGE SCALE GENOMIC DNA]</scope>
    <source>
        <strain evidence="9">JCM 15974</strain>
    </source>
</reference>
<sequence>MKIKHKLITYIALILGFIVISSCELDVDNPNAVTEETFWSTPNDFDAALTTVYGALQFQGISGSGLAFEMLLGDEAGTENFYRQIEFASLNFGDASEQVVDKWNELYIGIFRANQVLEQLPLNLNVFDDPEEAISIEAQARFLRAFYHFQIAHSYGGAVIRTSVARTSEEIAAPFSSIEEVTNQVIIPDLIFAKANLPETWPSNDLGRVTWGAATALLGKTYLYSQQWEQAANEFREVIDSNLYSLAPNNLDNFSHLTEFNSESILETPYSVEFNPGANGNVVDDNTFETGAEASGVAQSMGQLQFGAFNVVLPTYYLHELFVRDEIDPNNPINDGNMQSKRMGASIVPVDGDGLYYGLPINDKPGWVFGQSSYAKKYSNWYHLESEDGNSRSEINFRHIRLADVYLMYAEAVLEANGDVDTAIEFIDRVRRRAGVITLDQYINDNGGFPQFHISEQVNGIQPFVSASVATVMTHLRRVERPLELCFEGHRWKDLVRWGIAGNVLNELVQDELWREANFDALDIGGVGVAPLFIREKLRRDFGIASQNYNSAVHDYFPIPAAELQTNDEIGN</sequence>
<keyword evidence="4" id="KW-0472">Membrane</keyword>
<organism evidence="8 9">
    <name type="scientific">Aquimarina litoralis</name>
    <dbReference type="NCBI Taxonomy" id="584605"/>
    <lineage>
        <taxon>Bacteria</taxon>
        <taxon>Pseudomonadati</taxon>
        <taxon>Bacteroidota</taxon>
        <taxon>Flavobacteriia</taxon>
        <taxon>Flavobacteriales</taxon>
        <taxon>Flavobacteriaceae</taxon>
        <taxon>Aquimarina</taxon>
    </lineage>
</organism>
<evidence type="ECO:0000259" key="7">
    <source>
        <dbReference type="Pfam" id="PF14322"/>
    </source>
</evidence>
<evidence type="ECO:0000313" key="8">
    <source>
        <dbReference type="EMBL" id="GAA0712329.1"/>
    </source>
</evidence>
<gene>
    <name evidence="8" type="ORF">GCM10009430_02640</name>
</gene>
<keyword evidence="5" id="KW-0998">Cell outer membrane</keyword>
<comment type="similarity">
    <text evidence="2">Belongs to the SusD family.</text>
</comment>
<dbReference type="SUPFAM" id="SSF48452">
    <property type="entry name" value="TPR-like"/>
    <property type="match status" value="1"/>
</dbReference>
<proteinExistence type="inferred from homology"/>
<dbReference type="InterPro" id="IPR033985">
    <property type="entry name" value="SusD-like_N"/>
</dbReference>
<feature type="domain" description="RagB/SusD" evidence="6">
    <location>
        <begin position="374"/>
        <end position="570"/>
    </location>
</feature>
<evidence type="ECO:0008006" key="10">
    <source>
        <dbReference type="Google" id="ProtNLM"/>
    </source>
</evidence>
<name>A0ABP3TM03_9FLAO</name>
<accession>A0ABP3TM03</accession>
<evidence type="ECO:0000259" key="6">
    <source>
        <dbReference type="Pfam" id="PF07980"/>
    </source>
</evidence>
<dbReference type="Pfam" id="PF07980">
    <property type="entry name" value="SusD_RagB"/>
    <property type="match status" value="1"/>
</dbReference>
<evidence type="ECO:0000256" key="4">
    <source>
        <dbReference type="ARBA" id="ARBA00023136"/>
    </source>
</evidence>
<dbReference type="RefSeq" id="WP_343909742.1">
    <property type="nucleotide sequence ID" value="NZ_BAAAGE010000001.1"/>
</dbReference>
<evidence type="ECO:0000256" key="1">
    <source>
        <dbReference type="ARBA" id="ARBA00004442"/>
    </source>
</evidence>
<dbReference type="Gene3D" id="1.25.40.390">
    <property type="match status" value="1"/>
</dbReference>
<feature type="domain" description="SusD-like N-terminal" evidence="7">
    <location>
        <begin position="95"/>
        <end position="223"/>
    </location>
</feature>
<comment type="caution">
    <text evidence="8">The sequence shown here is derived from an EMBL/GenBank/DDBJ whole genome shotgun (WGS) entry which is preliminary data.</text>
</comment>
<dbReference type="InterPro" id="IPR011990">
    <property type="entry name" value="TPR-like_helical_dom_sf"/>
</dbReference>
<evidence type="ECO:0000256" key="3">
    <source>
        <dbReference type="ARBA" id="ARBA00022729"/>
    </source>
</evidence>
<protein>
    <recommendedName>
        <fullName evidence="10">Starch-binding associating with outer membrane</fullName>
    </recommendedName>
</protein>
<dbReference type="PROSITE" id="PS51257">
    <property type="entry name" value="PROKAR_LIPOPROTEIN"/>
    <property type="match status" value="1"/>
</dbReference>